<evidence type="ECO:0000259" key="5">
    <source>
        <dbReference type="Pfam" id="PF05127"/>
    </source>
</evidence>
<dbReference type="Gene3D" id="3.40.50.300">
    <property type="entry name" value="P-loop containing nucleotide triphosphate hydrolases"/>
    <property type="match status" value="1"/>
</dbReference>
<keyword evidence="3" id="KW-0067">ATP-binding</keyword>
<proteinExistence type="predicted"/>
<accession>A0A3A1YME2</accession>
<dbReference type="RefSeq" id="WP_119534125.1">
    <property type="nucleotide sequence ID" value="NZ_NRJF01000025.1"/>
</dbReference>
<dbReference type="Gene3D" id="3.40.630.30">
    <property type="match status" value="1"/>
</dbReference>
<dbReference type="SUPFAM" id="SSF55729">
    <property type="entry name" value="Acyl-CoA N-acyltransferases (Nat)"/>
    <property type="match status" value="1"/>
</dbReference>
<dbReference type="GO" id="GO:1990883">
    <property type="term" value="F:18S rRNA cytidine N-acetyltransferase activity"/>
    <property type="evidence" value="ECO:0007669"/>
    <property type="project" value="TreeGrafter"/>
</dbReference>
<comment type="caution">
    <text evidence="6">The sequence shown here is derived from an EMBL/GenBank/DDBJ whole genome shotgun (WGS) entry which is preliminary data.</text>
</comment>
<keyword evidence="2" id="KW-0547">Nucleotide-binding</keyword>
<protein>
    <recommendedName>
        <fullName evidence="5">TcmA/NAT10 helicase domain-containing protein</fullName>
    </recommendedName>
</protein>
<dbReference type="PANTHER" id="PTHR10925:SF5">
    <property type="entry name" value="RNA CYTIDINE ACETYLTRANSFERASE"/>
    <property type="match status" value="1"/>
</dbReference>
<keyword evidence="1" id="KW-0808">Transferase</keyword>
<feature type="domain" description="TcmA/NAT10 helicase" evidence="5">
    <location>
        <begin position="255"/>
        <end position="333"/>
    </location>
</feature>
<dbReference type="InterPro" id="IPR032672">
    <property type="entry name" value="TmcA/NAT10/Kre33"/>
</dbReference>
<dbReference type="SUPFAM" id="SSF52540">
    <property type="entry name" value="P-loop containing nucleoside triphosphate hydrolases"/>
    <property type="match status" value="1"/>
</dbReference>
<sequence length="686" mass="78388">MLYPRQLVLRLKESLTKSYLNSQLEDLQKIITRKPGLAAWLVPELKPLLVELASLELRDFAFLDAQQQVILGDKEAKYQVVVLEVKNSKRILGYNFVGVVYDYPQSSTTHAHYLLYCLATVQAQGIFCLYIGDFATGSYHDFVLERAKYFAHLSLEVVPELVDFYPQQPNFVSQTTPKMLAYRDFWQNLSQVTEKQVQAQLDYQQKFELIKQRLQEATPSFHLFIGDRGTGKTKFSLDLAREFQATITSLGKRHSFVDLNYLAPELVATTAGNVLIVDEASALSAAVLQKILQSSWQHVIFVATLDGYESGAGVGLWHKVVRDLVPQTRTREIYYFNWHYRALEPDILSLWQEQLCGTTSLVELLESSSLAYIPMTQVQLSSELPSLDLPQVEPAQLEQVQGEMASWQLSPQLRLVALSSFAQKLEFFKLAYLTHYRHQVQDFASAFTQQLLFGLYDQDQLIGGIHLIPESYASCQDIVTQIIYGTRLPPGNLGLQTLSQYFALDSELFALEAIRVSRIFLKPKYRRQGLAQAMLKFTTASYPLTLVMYSQDAGTEAFWQAKGFTSCCYLENPNKSTARANILALKVGSEMYLQNWEHESNPKKQGNLANQDKLEKLSSLVQGLGELYQLEPQAETFSLQQWKQTYPYLASKLEYLYQLYLQQGSSEYKISIKEYRIKYARLAPLW</sequence>
<evidence type="ECO:0000256" key="4">
    <source>
        <dbReference type="ARBA" id="ARBA00023315"/>
    </source>
</evidence>
<dbReference type="InterPro" id="IPR007807">
    <property type="entry name" value="TcmA/NAT10_helicase"/>
</dbReference>
<dbReference type="GO" id="GO:0000049">
    <property type="term" value="F:tRNA binding"/>
    <property type="evidence" value="ECO:0007669"/>
    <property type="project" value="TreeGrafter"/>
</dbReference>
<reference evidence="6 7" key="1">
    <citation type="submission" date="2017-08" db="EMBL/GenBank/DDBJ databases">
        <title>Reclassification of Bisgaard taxon 37 and 44.</title>
        <authorList>
            <person name="Christensen H."/>
        </authorList>
    </citation>
    <scope>NUCLEOTIDE SEQUENCE [LARGE SCALE GENOMIC DNA]</scope>
    <source>
        <strain evidence="6 7">EEAB3T1</strain>
    </source>
</reference>
<dbReference type="EMBL" id="NRJF01000025">
    <property type="protein sequence ID" value="RIY38428.1"/>
    <property type="molecule type" value="Genomic_DNA"/>
</dbReference>
<organism evidence="6 7">
    <name type="scientific">Psittacicella gerlachiana</name>
    <dbReference type="NCBI Taxonomy" id="2028574"/>
    <lineage>
        <taxon>Bacteria</taxon>
        <taxon>Pseudomonadati</taxon>
        <taxon>Pseudomonadota</taxon>
        <taxon>Gammaproteobacteria</taxon>
        <taxon>Pasteurellales</taxon>
        <taxon>Psittacicellaceae</taxon>
        <taxon>Psittacicella</taxon>
    </lineage>
</organism>
<keyword evidence="7" id="KW-1185">Reference proteome</keyword>
<gene>
    <name evidence="6" type="ORF">CKF59_01025</name>
</gene>
<dbReference type="AlphaFoldDB" id="A0A3A1YME2"/>
<evidence type="ECO:0000256" key="1">
    <source>
        <dbReference type="ARBA" id="ARBA00022679"/>
    </source>
</evidence>
<dbReference type="GO" id="GO:0005524">
    <property type="term" value="F:ATP binding"/>
    <property type="evidence" value="ECO:0007669"/>
    <property type="project" value="UniProtKB-KW"/>
</dbReference>
<evidence type="ECO:0000313" key="7">
    <source>
        <dbReference type="Proteomes" id="UP000265964"/>
    </source>
</evidence>
<dbReference type="Pfam" id="PF05127">
    <property type="entry name" value="NAT10_TcmA_helicase"/>
    <property type="match status" value="1"/>
</dbReference>
<keyword evidence="4" id="KW-0012">Acyltransferase</keyword>
<dbReference type="Proteomes" id="UP000265964">
    <property type="component" value="Unassembled WGS sequence"/>
</dbReference>
<dbReference type="OrthoDB" id="5578851at2"/>
<evidence type="ECO:0000313" key="6">
    <source>
        <dbReference type="EMBL" id="RIY38428.1"/>
    </source>
</evidence>
<dbReference type="InterPro" id="IPR027417">
    <property type="entry name" value="P-loop_NTPase"/>
</dbReference>
<name>A0A3A1YME2_9GAMM</name>
<dbReference type="InterPro" id="IPR016181">
    <property type="entry name" value="Acyl_CoA_acyltransferase"/>
</dbReference>
<evidence type="ECO:0000256" key="3">
    <source>
        <dbReference type="ARBA" id="ARBA00022840"/>
    </source>
</evidence>
<evidence type="ECO:0000256" key="2">
    <source>
        <dbReference type="ARBA" id="ARBA00022741"/>
    </source>
</evidence>
<dbReference type="GO" id="GO:1904812">
    <property type="term" value="P:rRNA acetylation involved in maturation of SSU-rRNA"/>
    <property type="evidence" value="ECO:0007669"/>
    <property type="project" value="TreeGrafter"/>
</dbReference>
<dbReference type="PANTHER" id="PTHR10925">
    <property type="entry name" value="N-ACETYLTRANSFERASE 10"/>
    <property type="match status" value="1"/>
</dbReference>